<evidence type="ECO:0000259" key="8">
    <source>
        <dbReference type="Pfam" id="PF00082"/>
    </source>
</evidence>
<evidence type="ECO:0000256" key="6">
    <source>
        <dbReference type="SAM" id="MobiDB-lite"/>
    </source>
</evidence>
<feature type="active site" description="Charge relay system" evidence="5">
    <location>
        <position position="146"/>
    </location>
</feature>
<dbReference type="InterPro" id="IPR000209">
    <property type="entry name" value="Peptidase_S8/S53_dom"/>
</dbReference>
<evidence type="ECO:0000256" key="7">
    <source>
        <dbReference type="SAM" id="Phobius"/>
    </source>
</evidence>
<keyword evidence="7" id="KW-0812">Transmembrane</keyword>
<keyword evidence="4 5" id="KW-0720">Serine protease</keyword>
<evidence type="ECO:0000313" key="9">
    <source>
        <dbReference type="EMBL" id="SFF47401.1"/>
    </source>
</evidence>
<sequence length="499" mass="48000">MTAFSTPAERRGGGRSARGRTSGRSAASVSSGPRAGRRGGRGPLHLSRLARRPLSVLLAAAATLLAVPATVAHADSGAPVTPAPTASGAAGAIRLPVVPGRLSSGAACTKASGTTVKTVPWAQQSLQLARAQQLSRGAGVTVAVVDTGVSPGAPALAGRVTANGDAAKDCVGHGTFIAGVIAAAPVGGGALTGVAPGARVLAERGTDATGVPDAGRVAAAIRAAVDAGAKVIDVSAALPAATAALTSAVDYAAGHDVLVVAAAVPDSADSAGQGDSVPKAYWPAAAPGVLSVVDVDVTGARASGAPEPTPAADLSAPGQGVTGIGPSGTGHFLGNGASVASAFVAGTAALVRSYHPELTAAQVAQRLIATAYPAAVPRVDPAGAVGAVLPGARTSADPGSAGITLPAPTAEHDMRGRALTLLALCALALLGVVAAVALAARAKRTAAPGTAAPTPAPDGPSAEEPALSGTERRALSETEEPAPDEAALTPEPPSLSGRF</sequence>
<evidence type="ECO:0000256" key="1">
    <source>
        <dbReference type="ARBA" id="ARBA00011073"/>
    </source>
</evidence>
<dbReference type="RefSeq" id="WP_093715737.1">
    <property type="nucleotide sequence ID" value="NZ_FONG01000015.1"/>
</dbReference>
<evidence type="ECO:0000256" key="2">
    <source>
        <dbReference type="ARBA" id="ARBA00022670"/>
    </source>
</evidence>
<dbReference type="InterPro" id="IPR015500">
    <property type="entry name" value="Peptidase_S8_subtilisin-rel"/>
</dbReference>
<dbReference type="STRING" id="380248.SAMN05216251_115116"/>
<feature type="compositionally biased region" description="Low complexity" evidence="6">
    <location>
        <begin position="19"/>
        <end position="34"/>
    </location>
</feature>
<dbReference type="EMBL" id="FONG01000015">
    <property type="protein sequence ID" value="SFF47401.1"/>
    <property type="molecule type" value="Genomic_DNA"/>
</dbReference>
<feature type="region of interest" description="Disordered" evidence="6">
    <location>
        <begin position="1"/>
        <end position="45"/>
    </location>
</feature>
<dbReference type="InterPro" id="IPR036852">
    <property type="entry name" value="Peptidase_S8/S53_dom_sf"/>
</dbReference>
<feature type="active site" description="Charge relay system" evidence="5">
    <location>
        <position position="338"/>
    </location>
</feature>
<evidence type="ECO:0000256" key="5">
    <source>
        <dbReference type="PROSITE-ProRule" id="PRU01240"/>
    </source>
</evidence>
<evidence type="ECO:0000256" key="3">
    <source>
        <dbReference type="ARBA" id="ARBA00022801"/>
    </source>
</evidence>
<feature type="active site" description="Charge relay system" evidence="5">
    <location>
        <position position="173"/>
    </location>
</feature>
<dbReference type="PANTHER" id="PTHR43806">
    <property type="entry name" value="PEPTIDASE S8"/>
    <property type="match status" value="1"/>
</dbReference>
<comment type="similarity">
    <text evidence="1 5">Belongs to the peptidase S8 family.</text>
</comment>
<keyword evidence="7" id="KW-0472">Membrane</keyword>
<dbReference type="InterPro" id="IPR050131">
    <property type="entry name" value="Peptidase_S8_subtilisin-like"/>
</dbReference>
<keyword evidence="10" id="KW-1185">Reference proteome</keyword>
<protein>
    <submittedName>
        <fullName evidence="9">Subtilase family protein</fullName>
    </submittedName>
</protein>
<dbReference type="InterPro" id="IPR022398">
    <property type="entry name" value="Peptidase_S8_His-AS"/>
</dbReference>
<keyword evidence="7" id="KW-1133">Transmembrane helix</keyword>
<gene>
    <name evidence="9" type="ORF">SAMN05216251_115116</name>
</gene>
<dbReference type="Gene3D" id="3.40.50.200">
    <property type="entry name" value="Peptidase S8/S53 domain"/>
    <property type="match status" value="1"/>
</dbReference>
<dbReference type="AlphaFoldDB" id="A0A1I2J3U3"/>
<feature type="transmembrane region" description="Helical" evidence="7">
    <location>
        <begin position="418"/>
        <end position="440"/>
    </location>
</feature>
<feature type="domain" description="Peptidase S8/S53" evidence="8">
    <location>
        <begin position="137"/>
        <end position="375"/>
    </location>
</feature>
<evidence type="ECO:0000256" key="4">
    <source>
        <dbReference type="ARBA" id="ARBA00022825"/>
    </source>
</evidence>
<dbReference type="Proteomes" id="UP000199323">
    <property type="component" value="Unassembled WGS sequence"/>
</dbReference>
<dbReference type="GO" id="GO:0006508">
    <property type="term" value="P:proteolysis"/>
    <property type="evidence" value="ECO:0007669"/>
    <property type="project" value="UniProtKB-KW"/>
</dbReference>
<dbReference type="PROSITE" id="PS00137">
    <property type="entry name" value="SUBTILASE_HIS"/>
    <property type="match status" value="1"/>
</dbReference>
<organism evidence="9 10">
    <name type="scientific">Actinacidiphila alni</name>
    <dbReference type="NCBI Taxonomy" id="380248"/>
    <lineage>
        <taxon>Bacteria</taxon>
        <taxon>Bacillati</taxon>
        <taxon>Actinomycetota</taxon>
        <taxon>Actinomycetes</taxon>
        <taxon>Kitasatosporales</taxon>
        <taxon>Streptomycetaceae</taxon>
        <taxon>Actinacidiphila</taxon>
    </lineage>
</organism>
<name>A0A1I2J3U3_9ACTN</name>
<evidence type="ECO:0000313" key="10">
    <source>
        <dbReference type="Proteomes" id="UP000199323"/>
    </source>
</evidence>
<keyword evidence="2 5" id="KW-0645">Protease</keyword>
<feature type="region of interest" description="Disordered" evidence="6">
    <location>
        <begin position="446"/>
        <end position="499"/>
    </location>
</feature>
<dbReference type="Pfam" id="PF00082">
    <property type="entry name" value="Peptidase_S8"/>
    <property type="match status" value="1"/>
</dbReference>
<keyword evidence="3 5" id="KW-0378">Hydrolase</keyword>
<dbReference type="PRINTS" id="PR00723">
    <property type="entry name" value="SUBTILISIN"/>
</dbReference>
<proteinExistence type="inferred from homology"/>
<dbReference type="PANTHER" id="PTHR43806:SF11">
    <property type="entry name" value="CEREVISIN-RELATED"/>
    <property type="match status" value="1"/>
</dbReference>
<dbReference type="PROSITE" id="PS51892">
    <property type="entry name" value="SUBTILASE"/>
    <property type="match status" value="1"/>
</dbReference>
<dbReference type="SUPFAM" id="SSF52743">
    <property type="entry name" value="Subtilisin-like"/>
    <property type="match status" value="1"/>
</dbReference>
<dbReference type="GO" id="GO:0004252">
    <property type="term" value="F:serine-type endopeptidase activity"/>
    <property type="evidence" value="ECO:0007669"/>
    <property type="project" value="UniProtKB-UniRule"/>
</dbReference>
<accession>A0A1I2J3U3</accession>
<reference evidence="9 10" key="1">
    <citation type="submission" date="2016-10" db="EMBL/GenBank/DDBJ databases">
        <authorList>
            <person name="de Groot N.N."/>
        </authorList>
    </citation>
    <scope>NUCLEOTIDE SEQUENCE [LARGE SCALE GENOMIC DNA]</scope>
    <source>
        <strain evidence="9 10">CGMCC 4.3510</strain>
    </source>
</reference>